<sequence length="799" mass="86629">MKDKEGEVVPVTINAAKDGFSFKMPRSKVKLTKMEFKEDTSPRFKITTAVSVKDSKENAAGCYVVALANEKDTAESIKKGTEITLTAKNDGIGSDKRLHDYRFDHWENVDVLKLTEEQKKSDTIMFEMPESDLSVTAVYVHDGTKLKVGITHRNGGTIQLAAGGIGTGYNDITLTNDGEGGVAEDYYHPFTYQIVLKNYNPEAYALKGWLDKNGNLYDTTVELAGVTWSEEVDTKGNRYICPTVDLTVAKDMTFIASFEPKTACTLTVESNDSTMGSATASIGETEITAGTTLYDGQTITLKAVPKSAKYLFKEWKLTKPETGVTVDFASATSAKTTFEMPVVSGGQMTIQAVFEENPKYQSEECKLSKVELLTSDNKLVKQADKDEVGGVTTFTVQLTPAQMTKDEALKLGSSDAYKLRLTYSDKATAKIDGGYGDTDGDDKWSEGISNPISVGVTKTFRITAQNPDYHQDYNVKILYDDRPLLTAGAVNRLSDTEATVNFTSSSAGSYYYAVVEKGAAEPKINTDGVGVAVKANKAVTISLKSLTAGAKDIYIKVKNDDKADDVKISDSLKITIPDFDPDKTGYTIETSQSPGGTISVDKKLAKEGELVTVTVTPDTGKQIKPDGLRYSQSGPPYEVVKIDTKTKQFKMPAYDISVSCTFVNADTVTTDGPAISAFIVNGVSGSINDTTGTITVTLPYGTDLTALKPAITLKGAVSVSPVSGEKVDLSSSKTYTVTAEDGTTKTYTVTAYTEAQPTSDKLWEDMLNHIGGNTGNTGKNTWWQKAKDMKKNNNYPKYW</sequence>
<organism evidence="2 3">
    <name type="scientific">Laedolimicola ammoniilytica</name>
    <dbReference type="NCBI Taxonomy" id="2981771"/>
    <lineage>
        <taxon>Bacteria</taxon>
        <taxon>Bacillati</taxon>
        <taxon>Bacillota</taxon>
        <taxon>Clostridia</taxon>
        <taxon>Lachnospirales</taxon>
        <taxon>Lachnospiraceae</taxon>
        <taxon>Laedolimicola</taxon>
    </lineage>
</organism>
<reference evidence="2 3" key="1">
    <citation type="journal article" date="2021" name="ISME Commun">
        <title>Automated analysis of genomic sequences facilitates high-throughput and comprehensive description of bacteria.</title>
        <authorList>
            <person name="Hitch T.C.A."/>
        </authorList>
    </citation>
    <scope>NUCLEOTIDE SEQUENCE [LARGE SCALE GENOMIC DNA]</scope>
    <source>
        <strain evidence="2 3">Sanger_04</strain>
    </source>
</reference>
<proteinExistence type="predicted"/>
<dbReference type="Gene3D" id="2.60.40.2340">
    <property type="match status" value="1"/>
</dbReference>
<feature type="domain" description="Bacterial repeat" evidence="1">
    <location>
        <begin position="75"/>
        <end position="140"/>
    </location>
</feature>
<dbReference type="EMBL" id="JAOQKC010000009">
    <property type="protein sequence ID" value="MCU6696912.1"/>
    <property type="molecule type" value="Genomic_DNA"/>
</dbReference>
<keyword evidence="3" id="KW-1185">Reference proteome</keyword>
<evidence type="ECO:0000259" key="1">
    <source>
        <dbReference type="Pfam" id="PF18998"/>
    </source>
</evidence>
<dbReference type="RefSeq" id="WP_158363391.1">
    <property type="nucleotide sequence ID" value="NZ_JAOQKC010000009.1"/>
</dbReference>
<evidence type="ECO:0000313" key="2">
    <source>
        <dbReference type="EMBL" id="MCU6696912.1"/>
    </source>
</evidence>
<evidence type="ECO:0000313" key="3">
    <source>
        <dbReference type="Proteomes" id="UP001652461"/>
    </source>
</evidence>
<accession>A0ABT2RXL7</accession>
<feature type="domain" description="Bacterial repeat" evidence="1">
    <location>
        <begin position="586"/>
        <end position="663"/>
    </location>
</feature>
<dbReference type="InterPro" id="IPR044060">
    <property type="entry name" value="Bacterial_rp_domain"/>
</dbReference>
<dbReference type="Proteomes" id="UP001652461">
    <property type="component" value="Unassembled WGS sequence"/>
</dbReference>
<name>A0ABT2RXL7_9FIRM</name>
<comment type="caution">
    <text evidence="2">The sequence shown here is derived from an EMBL/GenBank/DDBJ whole genome shotgun (WGS) entry which is preliminary data.</text>
</comment>
<gene>
    <name evidence="2" type="ORF">OCV63_08380</name>
</gene>
<dbReference type="Pfam" id="PF18998">
    <property type="entry name" value="Flg_new_2"/>
    <property type="match status" value="3"/>
</dbReference>
<protein>
    <recommendedName>
        <fullName evidence="1">Bacterial repeat domain-containing protein</fullName>
    </recommendedName>
</protein>
<feature type="domain" description="Bacterial repeat" evidence="1">
    <location>
        <begin position="277"/>
        <end position="357"/>
    </location>
</feature>